<feature type="domain" description="Death" evidence="2">
    <location>
        <begin position="165"/>
        <end position="224"/>
    </location>
</feature>
<dbReference type="EMBL" id="HQ425699">
    <property type="protein sequence ID" value="AEB54797.1"/>
    <property type="molecule type" value="mRNA"/>
</dbReference>
<dbReference type="GO" id="GO:0007165">
    <property type="term" value="P:signal transduction"/>
    <property type="evidence" value="ECO:0007669"/>
    <property type="project" value="InterPro"/>
</dbReference>
<dbReference type="InterPro" id="IPR011029">
    <property type="entry name" value="DEATH-like_dom_sf"/>
</dbReference>
<feature type="domain" description="DED" evidence="3">
    <location>
        <begin position="6"/>
        <end position="86"/>
    </location>
</feature>
<dbReference type="CDD" id="cd08336">
    <property type="entry name" value="DED_FADD"/>
    <property type="match status" value="1"/>
</dbReference>
<dbReference type="InterPro" id="IPR000488">
    <property type="entry name" value="Death_dom"/>
</dbReference>
<evidence type="ECO:0000259" key="3">
    <source>
        <dbReference type="PROSITE" id="PS50168"/>
    </source>
</evidence>
<evidence type="ECO:0000256" key="1">
    <source>
        <dbReference type="ARBA" id="ARBA00022703"/>
    </source>
</evidence>
<keyword evidence="1" id="KW-0053">Apoptosis</keyword>
<proteinExistence type="evidence at transcript level"/>
<dbReference type="GO" id="GO:0006915">
    <property type="term" value="P:apoptotic process"/>
    <property type="evidence" value="ECO:0007669"/>
    <property type="project" value="UniProtKB-KW"/>
</dbReference>
<dbReference type="SMART" id="SM00031">
    <property type="entry name" value="DED"/>
    <property type="match status" value="1"/>
</dbReference>
<accession>F5A8D3</accession>
<dbReference type="OMA" id="QIYQCLV"/>
<dbReference type="Gene3D" id="1.10.533.10">
    <property type="entry name" value="Death Domain, Fas"/>
    <property type="match status" value="2"/>
</dbReference>
<evidence type="ECO:0000313" key="4">
    <source>
        <dbReference type="EMBL" id="AEB54797.1"/>
    </source>
</evidence>
<dbReference type="EMBL" id="HQ425700">
    <property type="protein sequence ID" value="AEB54798.1"/>
    <property type="molecule type" value="Genomic_DNA"/>
</dbReference>
<dbReference type="GO" id="GO:0042981">
    <property type="term" value="P:regulation of apoptotic process"/>
    <property type="evidence" value="ECO:0007669"/>
    <property type="project" value="InterPro"/>
</dbReference>
<evidence type="ECO:0000259" key="2">
    <source>
        <dbReference type="PROSITE" id="PS50017"/>
    </source>
</evidence>
<dbReference type="SMR" id="F5A8D3"/>
<name>F5A8D3_MAGGI</name>
<dbReference type="PROSITE" id="PS50168">
    <property type="entry name" value="DED"/>
    <property type="match status" value="1"/>
</dbReference>
<sequence length="241" mass="28101">MAADFEYKQMLLELDKSLKAEEFESLKFLCKDEVKKRERESVNRPTDLWEILETREKLGPNNLAFLKQIIKGSCNGRLDVLRVIENFERGIPLDSQRPVNSSSSVPTNQPYVQQPVFYNPVPNQHGQQPVIYNTAPSQYWKQPDHPRTVNVDKYMKEINFLMKNLGREWRFFMRTLGVTDGDMMSVEQDHPRSLRDQIYQCLVLWISNNGGQFDRGRIVAALRDSAVERYDLAGRIQDCDI</sequence>
<dbReference type="RefSeq" id="NP_001295786.1">
    <property type="nucleotide sequence ID" value="NM_001308857.1"/>
</dbReference>
<dbReference type="AlphaFoldDB" id="F5A8D3"/>
<dbReference type="PANTHER" id="PTHR48169">
    <property type="entry name" value="DED DOMAIN-CONTAINING PROTEIN"/>
    <property type="match status" value="1"/>
</dbReference>
<organism evidence="4">
    <name type="scientific">Magallana gigas</name>
    <name type="common">Pacific oyster</name>
    <name type="synonym">Crassostrea gigas</name>
    <dbReference type="NCBI Taxonomy" id="29159"/>
    <lineage>
        <taxon>Eukaryota</taxon>
        <taxon>Metazoa</taxon>
        <taxon>Spiralia</taxon>
        <taxon>Lophotrochozoa</taxon>
        <taxon>Mollusca</taxon>
        <taxon>Bivalvia</taxon>
        <taxon>Autobranchia</taxon>
        <taxon>Pteriomorphia</taxon>
        <taxon>Ostreida</taxon>
        <taxon>Ostreoidea</taxon>
        <taxon>Ostreidae</taxon>
        <taxon>Magallana</taxon>
    </lineage>
</organism>
<protein>
    <submittedName>
        <fullName evidence="4">FAS-associating death domain-containing protein</fullName>
    </submittedName>
</protein>
<dbReference type="Pfam" id="PF00531">
    <property type="entry name" value="Death"/>
    <property type="match status" value="1"/>
</dbReference>
<dbReference type="Pfam" id="PF01335">
    <property type="entry name" value="DED"/>
    <property type="match status" value="1"/>
</dbReference>
<dbReference type="InterPro" id="IPR001875">
    <property type="entry name" value="DED_dom"/>
</dbReference>
<dbReference type="GeneID" id="105323317"/>
<dbReference type="CDD" id="cd01670">
    <property type="entry name" value="Death"/>
    <property type="match status" value="1"/>
</dbReference>
<dbReference type="HOGENOM" id="CLU_1596135_0_0_1"/>
<reference evidence="4" key="1">
    <citation type="journal article" date="2011" name="Dev. Comp. Immunol.">
        <title>Gene discovery, comparative analysis and expression profile reveal the complexity of the Crassostrea gigas apoptosis system.</title>
        <authorList>
            <person name="Zhang L."/>
            <person name="Li L."/>
            <person name="Zhang G."/>
        </authorList>
    </citation>
    <scope>NUCLEOTIDE SEQUENCE</scope>
</reference>
<dbReference type="PANTHER" id="PTHR48169:SF7">
    <property type="entry name" value="CASPASE 10"/>
    <property type="match status" value="1"/>
</dbReference>
<dbReference type="PROSITE" id="PS50017">
    <property type="entry name" value="DEATH_DOMAIN"/>
    <property type="match status" value="1"/>
</dbReference>
<dbReference type="SUPFAM" id="SSF47986">
    <property type="entry name" value="DEATH domain"/>
    <property type="match status" value="2"/>
</dbReference>
<dbReference type="OrthoDB" id="100767at2759"/>